<name>A0A2K8SLG8_9NOSO</name>
<keyword evidence="3" id="KW-1185">Reference proteome</keyword>
<reference evidence="2 3" key="1">
    <citation type="submission" date="2017-11" db="EMBL/GenBank/DDBJ databases">
        <title>Complete genome of a free-living desiccation-tolerant cyanobacterium and its photosynthetic adaptation to extreme terrestrial habitat.</title>
        <authorList>
            <person name="Shang J."/>
        </authorList>
    </citation>
    <scope>NUCLEOTIDE SEQUENCE [LARGE SCALE GENOMIC DNA]</scope>
    <source>
        <strain evidence="2 3">CCNUN1</strain>
    </source>
</reference>
<organism evidence="2 3">
    <name type="scientific">Nostoc flagelliforme CCNUN1</name>
    <dbReference type="NCBI Taxonomy" id="2038116"/>
    <lineage>
        <taxon>Bacteria</taxon>
        <taxon>Bacillati</taxon>
        <taxon>Cyanobacteriota</taxon>
        <taxon>Cyanophyceae</taxon>
        <taxon>Nostocales</taxon>
        <taxon>Nostocaceae</taxon>
        <taxon>Nostoc</taxon>
    </lineage>
</organism>
<gene>
    <name evidence="2" type="ORF">COO91_02044</name>
</gene>
<evidence type="ECO:0000256" key="1">
    <source>
        <dbReference type="SAM" id="MobiDB-lite"/>
    </source>
</evidence>
<dbReference type="OrthoDB" id="1867599at2"/>
<dbReference type="KEGG" id="nfl:COO91_02044"/>
<dbReference type="RefSeq" id="WP_100898150.1">
    <property type="nucleotide sequence ID" value="NZ_CAWNNC010000001.1"/>
</dbReference>
<dbReference type="AlphaFoldDB" id="A0A2K8SLG8"/>
<feature type="region of interest" description="Disordered" evidence="1">
    <location>
        <begin position="49"/>
        <end position="71"/>
    </location>
</feature>
<dbReference type="Proteomes" id="UP000232003">
    <property type="component" value="Chromosome"/>
</dbReference>
<dbReference type="EMBL" id="CP024785">
    <property type="protein sequence ID" value="AUB36143.1"/>
    <property type="molecule type" value="Genomic_DNA"/>
</dbReference>
<protein>
    <submittedName>
        <fullName evidence="2">Major capsid protein Gp5</fullName>
    </submittedName>
</protein>
<accession>A0A2K8SLG8</accession>
<sequence>MANSLDAAIPRILAQGLKALRENAVMAQIVNRSFDVDAQREGASVDVPIPSAMGEADDVTPSANNTSGQDVTPKFVPVKLNRWKKKDFYMTDKDLKEVMGGYFNLQVTEAARSIANAIDKDILRLYKGVWGVAGLAGQTPFQFEDSQALYKGLAPARDARKVLNRQLAGTSDRRIVLDVDAEANATALPQFTSAMDSGSDVTIKEGMIGRKLGFDWYMNQNVLTHDTQAAGTITTSGGGNILGASTLTVAGCTTAPAEGDVFRTAGDPQYYVVQAGSTTGSWKIAPALRSNIPDATAITVVADHVVNLAFHKDAFALAVRPLLDVDPLGNRIETFTDDVSGLTMRLEISRQNKQTLFSFDVLYGVALVRPECACRIVG</sequence>
<evidence type="ECO:0000313" key="2">
    <source>
        <dbReference type="EMBL" id="AUB36143.1"/>
    </source>
</evidence>
<feature type="compositionally biased region" description="Polar residues" evidence="1">
    <location>
        <begin position="61"/>
        <end position="70"/>
    </location>
</feature>
<evidence type="ECO:0000313" key="3">
    <source>
        <dbReference type="Proteomes" id="UP000232003"/>
    </source>
</evidence>
<proteinExistence type="predicted"/>